<organism evidence="1 2">
    <name type="scientific">Vibrio fortis</name>
    <dbReference type="NCBI Taxonomy" id="212667"/>
    <lineage>
        <taxon>Bacteria</taxon>
        <taxon>Pseudomonadati</taxon>
        <taxon>Pseudomonadota</taxon>
        <taxon>Gammaproteobacteria</taxon>
        <taxon>Vibrionales</taxon>
        <taxon>Vibrionaceae</taxon>
        <taxon>Vibrio</taxon>
    </lineage>
</organism>
<proteinExistence type="predicted"/>
<dbReference type="GO" id="GO:0047840">
    <property type="term" value="F:dCTP diphosphatase activity"/>
    <property type="evidence" value="ECO:0007669"/>
    <property type="project" value="TreeGrafter"/>
</dbReference>
<dbReference type="GO" id="GO:0005829">
    <property type="term" value="C:cytosol"/>
    <property type="evidence" value="ECO:0007669"/>
    <property type="project" value="TreeGrafter"/>
</dbReference>
<dbReference type="SUPFAM" id="SSF101386">
    <property type="entry name" value="all-alpha NTP pyrophosphatases"/>
    <property type="match status" value="1"/>
</dbReference>
<dbReference type="InterPro" id="IPR025984">
    <property type="entry name" value="DCTPP"/>
</dbReference>
<sequence>MKNKELNDLKDDLAKFASDRDWDKFHSPKNLAMALSGEAGELADVFQWLTEEESKSLTDKQRGRAAEEMADVFMYLLRMSDKLDIDLIEAAHKKLAINAEKYPVERCYGIAKKYNEL</sequence>
<dbReference type="PIRSF" id="PIRSF029826">
    <property type="entry name" value="UCP029826_pph"/>
    <property type="match status" value="1"/>
</dbReference>
<protein>
    <submittedName>
        <fullName evidence="1">Nucleotide pyrophosphohydrolase</fullName>
    </submittedName>
</protein>
<reference evidence="1 2" key="1">
    <citation type="submission" date="2019-09" db="EMBL/GenBank/DDBJ databases">
        <title>Vibrio Fortis S7-72.</title>
        <authorList>
            <person name="Das S.K."/>
        </authorList>
    </citation>
    <scope>NUCLEOTIDE SEQUENCE [LARGE SCALE GENOMIC DNA]</scope>
    <source>
        <strain evidence="1 2">S7-72</strain>
    </source>
</reference>
<name>A0A5N3S2D8_9VIBR</name>
<accession>A0A5N3S2D8</accession>
<evidence type="ECO:0000313" key="2">
    <source>
        <dbReference type="Proteomes" id="UP000326687"/>
    </source>
</evidence>
<dbReference type="GO" id="GO:0006253">
    <property type="term" value="P:dCTP catabolic process"/>
    <property type="evidence" value="ECO:0007669"/>
    <property type="project" value="TreeGrafter"/>
</dbReference>
<dbReference type="PANTHER" id="PTHR46523">
    <property type="entry name" value="DCTP PYROPHOSPHATASE 1"/>
    <property type="match status" value="1"/>
</dbReference>
<dbReference type="InterPro" id="IPR052555">
    <property type="entry name" value="dCTP_Pyrophosphatase"/>
</dbReference>
<keyword evidence="1" id="KW-0378">Hydrolase</keyword>
<dbReference type="Pfam" id="PF12643">
    <property type="entry name" value="MazG-like"/>
    <property type="match status" value="1"/>
</dbReference>
<dbReference type="AlphaFoldDB" id="A0A5N3S2D8"/>
<dbReference type="EMBL" id="VXDD01000003">
    <property type="protein sequence ID" value="KAB0300697.1"/>
    <property type="molecule type" value="Genomic_DNA"/>
</dbReference>
<dbReference type="RefSeq" id="WP_150896431.1">
    <property type="nucleotide sequence ID" value="NZ_VXDD01000003.1"/>
</dbReference>
<dbReference type="Proteomes" id="UP000326687">
    <property type="component" value="Unassembled WGS sequence"/>
</dbReference>
<evidence type="ECO:0000313" key="1">
    <source>
        <dbReference type="EMBL" id="KAB0300697.1"/>
    </source>
</evidence>
<dbReference type="Gene3D" id="1.10.287.1080">
    <property type="entry name" value="MazG-like"/>
    <property type="match status" value="1"/>
</dbReference>
<dbReference type="GO" id="GO:0042262">
    <property type="term" value="P:DNA protection"/>
    <property type="evidence" value="ECO:0007669"/>
    <property type="project" value="TreeGrafter"/>
</dbReference>
<comment type="caution">
    <text evidence="1">The sequence shown here is derived from an EMBL/GenBank/DDBJ whole genome shotgun (WGS) entry which is preliminary data.</text>
</comment>
<dbReference type="PANTHER" id="PTHR46523:SF1">
    <property type="entry name" value="DCTP PYROPHOSPHATASE 1"/>
    <property type="match status" value="1"/>
</dbReference>
<gene>
    <name evidence="1" type="ORF">F2Z80_16360</name>
</gene>
<dbReference type="CDD" id="cd11537">
    <property type="entry name" value="NTP-PPase_RS21-C6_like"/>
    <property type="match status" value="1"/>
</dbReference>